<sequence length="383" mass="41165">MIEAVMVMAKRMPIGKIGGRFSTLEPELLLAPLIRHIVSETHVPKEWIDDVIIGNVVGPGGNIARVAALEAGLPVTVPGLTIDRQCGSGLEAIHLAARFIQSGAGEVYLAGGVESTSRAPWKMFKPEVLTGTPRLYTRAPFTPSAYGDPDMGLAAENVARKYGISREEQDLYALKSHQKAVHAQQTGRYRQEIVPLQVNGNWVMEDECPRPDTSIEKLQRLKPVFMDHGTVTAGNACPINDGAALVLLMSREKCEQLNLQPVLRFVDAQVTGVDPNYLGIGPVPAVHKLLCRQKLRTTDLDIVEFNEAFASQVLASLGELQIPQDKVNLGGGALALGHPYGASGAILMTRLFAEMLQNPFRRGIATLGIGGGMGLAVLVEAVG</sequence>
<dbReference type="OrthoDB" id="9764892at2"/>
<dbReference type="Pfam" id="PF02803">
    <property type="entry name" value="Thiolase_C"/>
    <property type="match status" value="1"/>
</dbReference>
<dbReference type="Pfam" id="PF00108">
    <property type="entry name" value="Thiolase_N"/>
    <property type="match status" value="1"/>
</dbReference>
<organism evidence="7 8">
    <name type="scientific">Paenibacillus contaminans</name>
    <dbReference type="NCBI Taxonomy" id="450362"/>
    <lineage>
        <taxon>Bacteria</taxon>
        <taxon>Bacillati</taxon>
        <taxon>Bacillota</taxon>
        <taxon>Bacilli</taxon>
        <taxon>Bacillales</taxon>
        <taxon>Paenibacillaceae</taxon>
        <taxon>Paenibacillus</taxon>
    </lineage>
</organism>
<proteinExistence type="inferred from homology"/>
<dbReference type="FunFam" id="3.40.47.10:FF:000010">
    <property type="entry name" value="Acetyl-CoA acetyltransferase (Thiolase)"/>
    <property type="match status" value="1"/>
</dbReference>
<dbReference type="NCBIfam" id="TIGR01930">
    <property type="entry name" value="AcCoA-C-Actrans"/>
    <property type="match status" value="1"/>
</dbReference>
<dbReference type="SUPFAM" id="SSF53901">
    <property type="entry name" value="Thiolase-like"/>
    <property type="match status" value="2"/>
</dbReference>
<evidence type="ECO:0000256" key="3">
    <source>
        <dbReference type="ARBA" id="ARBA00023315"/>
    </source>
</evidence>
<feature type="domain" description="Thiolase N-terminal" evidence="5">
    <location>
        <begin position="5"/>
        <end position="252"/>
    </location>
</feature>
<dbReference type="InterPro" id="IPR002155">
    <property type="entry name" value="Thiolase"/>
</dbReference>
<dbReference type="InterPro" id="IPR016039">
    <property type="entry name" value="Thiolase-like"/>
</dbReference>
<dbReference type="EMBL" id="QMFB01000004">
    <property type="protein sequence ID" value="RAV21552.1"/>
    <property type="molecule type" value="Genomic_DNA"/>
</dbReference>
<comment type="caution">
    <text evidence="7">The sequence shown here is derived from an EMBL/GenBank/DDBJ whole genome shotgun (WGS) entry which is preliminary data.</text>
</comment>
<evidence type="ECO:0000313" key="7">
    <source>
        <dbReference type="EMBL" id="RAV21552.1"/>
    </source>
</evidence>
<protein>
    <submittedName>
        <fullName evidence="7">Acetyl-CoA C-acyltransferase</fullName>
        <ecNumber evidence="7">2.3.1.9</ecNumber>
    </submittedName>
</protein>
<evidence type="ECO:0000259" key="5">
    <source>
        <dbReference type="Pfam" id="PF00108"/>
    </source>
</evidence>
<dbReference type="GO" id="GO:0005737">
    <property type="term" value="C:cytoplasm"/>
    <property type="evidence" value="ECO:0007669"/>
    <property type="project" value="UniProtKB-ARBA"/>
</dbReference>
<keyword evidence="3 4" id="KW-0012">Acyltransferase</keyword>
<evidence type="ECO:0000259" key="6">
    <source>
        <dbReference type="Pfam" id="PF02803"/>
    </source>
</evidence>
<reference evidence="7 8" key="1">
    <citation type="journal article" date="2009" name="Int. J. Syst. Evol. Microbiol.">
        <title>Paenibacillus contaminans sp. nov., isolated from a contaminated laboratory plate.</title>
        <authorList>
            <person name="Chou J.H."/>
            <person name="Lee J.H."/>
            <person name="Lin M.C."/>
            <person name="Chang P.S."/>
            <person name="Arun A.B."/>
            <person name="Young C.C."/>
            <person name="Chen W.M."/>
        </authorList>
    </citation>
    <scope>NUCLEOTIDE SEQUENCE [LARGE SCALE GENOMIC DNA]</scope>
    <source>
        <strain evidence="7 8">CKOBP-6</strain>
    </source>
</reference>
<keyword evidence="8" id="KW-1185">Reference proteome</keyword>
<dbReference type="InterPro" id="IPR020613">
    <property type="entry name" value="Thiolase_CS"/>
</dbReference>
<dbReference type="PANTHER" id="PTHR43853">
    <property type="entry name" value="3-KETOACYL-COA THIOLASE, PEROXISOMAL"/>
    <property type="match status" value="1"/>
</dbReference>
<dbReference type="Proteomes" id="UP000250369">
    <property type="component" value="Unassembled WGS sequence"/>
</dbReference>
<dbReference type="InterPro" id="IPR050215">
    <property type="entry name" value="Thiolase-like_sf_Thiolase"/>
</dbReference>
<dbReference type="InterPro" id="IPR020617">
    <property type="entry name" value="Thiolase_C"/>
</dbReference>
<evidence type="ECO:0000256" key="1">
    <source>
        <dbReference type="ARBA" id="ARBA00010982"/>
    </source>
</evidence>
<evidence type="ECO:0000256" key="2">
    <source>
        <dbReference type="ARBA" id="ARBA00022679"/>
    </source>
</evidence>
<gene>
    <name evidence="7" type="ORF">DQG23_09810</name>
</gene>
<dbReference type="Gene3D" id="3.40.47.10">
    <property type="match status" value="2"/>
</dbReference>
<name>A0A329MPM6_9BACL</name>
<dbReference type="InterPro" id="IPR020616">
    <property type="entry name" value="Thiolase_N"/>
</dbReference>
<dbReference type="RefSeq" id="WP_113030643.1">
    <property type="nucleotide sequence ID" value="NZ_QMFB01000004.1"/>
</dbReference>
<dbReference type="GO" id="GO:0006635">
    <property type="term" value="P:fatty acid beta-oxidation"/>
    <property type="evidence" value="ECO:0007669"/>
    <property type="project" value="TreeGrafter"/>
</dbReference>
<dbReference type="AlphaFoldDB" id="A0A329MPM6"/>
<dbReference type="EC" id="2.3.1.9" evidence="7"/>
<evidence type="ECO:0000256" key="4">
    <source>
        <dbReference type="RuleBase" id="RU003557"/>
    </source>
</evidence>
<evidence type="ECO:0000313" key="8">
    <source>
        <dbReference type="Proteomes" id="UP000250369"/>
    </source>
</evidence>
<comment type="similarity">
    <text evidence="1 4">Belongs to the thiolase-like superfamily. Thiolase family.</text>
</comment>
<feature type="domain" description="Thiolase C-terminal" evidence="6">
    <location>
        <begin position="260"/>
        <end position="380"/>
    </location>
</feature>
<dbReference type="PANTHER" id="PTHR43853:SF3">
    <property type="entry name" value="ACETYL-COA C-ACETYLTRANSFERASE YHFS-RELATED"/>
    <property type="match status" value="1"/>
</dbReference>
<dbReference type="GO" id="GO:0003985">
    <property type="term" value="F:acetyl-CoA C-acetyltransferase activity"/>
    <property type="evidence" value="ECO:0007669"/>
    <property type="project" value="UniProtKB-EC"/>
</dbReference>
<dbReference type="PROSITE" id="PS00737">
    <property type="entry name" value="THIOLASE_2"/>
    <property type="match status" value="1"/>
</dbReference>
<accession>A0A329MPM6</accession>
<dbReference type="CDD" id="cd00751">
    <property type="entry name" value="thiolase"/>
    <property type="match status" value="1"/>
</dbReference>
<dbReference type="PIRSF" id="PIRSF000429">
    <property type="entry name" value="Ac-CoA_Ac_transf"/>
    <property type="match status" value="1"/>
</dbReference>
<dbReference type="GO" id="GO:0010124">
    <property type="term" value="P:phenylacetate catabolic process"/>
    <property type="evidence" value="ECO:0007669"/>
    <property type="project" value="TreeGrafter"/>
</dbReference>
<keyword evidence="2 4" id="KW-0808">Transferase</keyword>